<keyword evidence="7 17" id="KW-0378">Hydrolase</keyword>
<comment type="similarity">
    <text evidence="2 17">Belongs to the Nudix hydrolase family.</text>
</comment>
<dbReference type="GO" id="GO:0044716">
    <property type="term" value="F:8-oxo-GDP phosphatase activity"/>
    <property type="evidence" value="ECO:0007669"/>
    <property type="project" value="TreeGrafter"/>
</dbReference>
<dbReference type="GO" id="GO:0044715">
    <property type="term" value="F:8-oxo-dGDP phosphatase activity"/>
    <property type="evidence" value="ECO:0007669"/>
    <property type="project" value="TreeGrafter"/>
</dbReference>
<evidence type="ECO:0000256" key="8">
    <source>
        <dbReference type="ARBA" id="ARBA00022842"/>
    </source>
</evidence>
<dbReference type="InterPro" id="IPR020084">
    <property type="entry name" value="NUDIX_hydrolase_CS"/>
</dbReference>
<keyword evidence="4" id="KW-0235">DNA replication</keyword>
<organism evidence="19 20">
    <name type="scientific">Rhizobium aethiopicum</name>
    <dbReference type="NCBI Taxonomy" id="1138170"/>
    <lineage>
        <taxon>Bacteria</taxon>
        <taxon>Pseudomonadati</taxon>
        <taxon>Pseudomonadota</taxon>
        <taxon>Alphaproteobacteria</taxon>
        <taxon>Hyphomicrobiales</taxon>
        <taxon>Rhizobiaceae</taxon>
        <taxon>Rhizobium/Agrobacterium group</taxon>
        <taxon>Rhizobium</taxon>
    </lineage>
</organism>
<evidence type="ECO:0000256" key="12">
    <source>
        <dbReference type="ARBA" id="ARBA00038905"/>
    </source>
</evidence>
<evidence type="ECO:0000256" key="15">
    <source>
        <dbReference type="ARBA" id="ARBA00041979"/>
    </source>
</evidence>
<comment type="catalytic activity">
    <reaction evidence="11">
        <text>8-oxo-GTP + H2O = 8-oxo-GMP + diphosphate + H(+)</text>
        <dbReference type="Rhea" id="RHEA:67616"/>
        <dbReference type="ChEBI" id="CHEBI:15377"/>
        <dbReference type="ChEBI" id="CHEBI:15378"/>
        <dbReference type="ChEBI" id="CHEBI:33019"/>
        <dbReference type="ChEBI" id="CHEBI:143553"/>
        <dbReference type="ChEBI" id="CHEBI:145694"/>
    </reaction>
</comment>
<dbReference type="GO" id="GO:0006281">
    <property type="term" value="P:DNA repair"/>
    <property type="evidence" value="ECO:0007669"/>
    <property type="project" value="UniProtKB-KW"/>
</dbReference>
<evidence type="ECO:0000256" key="2">
    <source>
        <dbReference type="ARBA" id="ARBA00005582"/>
    </source>
</evidence>
<evidence type="ECO:0000256" key="7">
    <source>
        <dbReference type="ARBA" id="ARBA00022801"/>
    </source>
</evidence>
<dbReference type="GO" id="GO:0008413">
    <property type="term" value="F:8-oxo-7,8-dihydroguanosine triphosphate pyrophosphatase activity"/>
    <property type="evidence" value="ECO:0007669"/>
    <property type="project" value="TreeGrafter"/>
</dbReference>
<dbReference type="InterPro" id="IPR020476">
    <property type="entry name" value="Nudix_hydrolase"/>
</dbReference>
<dbReference type="EMBL" id="FMAJ01000001">
    <property type="protein sequence ID" value="SCB56267.1"/>
    <property type="molecule type" value="Genomic_DNA"/>
</dbReference>
<dbReference type="PRINTS" id="PR00502">
    <property type="entry name" value="NUDIXFAMILY"/>
</dbReference>
<evidence type="ECO:0000313" key="19">
    <source>
        <dbReference type="EMBL" id="SCB56267.1"/>
    </source>
</evidence>
<comment type="catalytic activity">
    <reaction evidence="10">
        <text>8-oxo-dGTP + H2O = 8-oxo-dGMP + diphosphate + H(+)</text>
        <dbReference type="Rhea" id="RHEA:31575"/>
        <dbReference type="ChEBI" id="CHEBI:15377"/>
        <dbReference type="ChEBI" id="CHEBI:15378"/>
        <dbReference type="ChEBI" id="CHEBI:33019"/>
        <dbReference type="ChEBI" id="CHEBI:63224"/>
        <dbReference type="ChEBI" id="CHEBI:77896"/>
        <dbReference type="EC" id="3.6.1.55"/>
    </reaction>
</comment>
<keyword evidence="9" id="KW-0234">DNA repair</keyword>
<name>A0A1C3XVG6_9HYPH</name>
<evidence type="ECO:0000256" key="5">
    <source>
        <dbReference type="ARBA" id="ARBA00022723"/>
    </source>
</evidence>
<dbReference type="PROSITE" id="PS51462">
    <property type="entry name" value="NUDIX"/>
    <property type="match status" value="1"/>
</dbReference>
<dbReference type="GO" id="GO:0035539">
    <property type="term" value="F:8-oxo-7,8-dihydrodeoxyguanosine triphosphate pyrophosphatase activity"/>
    <property type="evidence" value="ECO:0007669"/>
    <property type="project" value="UniProtKB-EC"/>
</dbReference>
<gene>
    <name evidence="19" type="ORF">GA0061105_10195</name>
</gene>
<protein>
    <recommendedName>
        <fullName evidence="13">8-oxo-dGTP diphosphatase</fullName>
        <ecNumber evidence="12">3.6.1.55</ecNumber>
    </recommendedName>
    <alternativeName>
        <fullName evidence="16">7,8-dihydro-8-oxoguanine-triphosphatase</fullName>
    </alternativeName>
    <alternativeName>
        <fullName evidence="15">Mutator protein MutT</fullName>
    </alternativeName>
    <alternativeName>
        <fullName evidence="14">dGTP pyrophosphohydrolase</fullName>
    </alternativeName>
</protein>
<sequence>MPELAMGALTNNGSVLLARRSPWRRTHPDCWSLPGGHVEDGEDAEAAMRREMMEEIGVTPERWQFAAKFVRQGQSDASATFHIYRVDQWRGFPRLFGGEHTELRWFSAAAIECETELALPELGKFLTNLTVQQSSKN</sequence>
<dbReference type="CDD" id="cd02883">
    <property type="entry name" value="NUDIX_Hydrolase"/>
    <property type="match status" value="1"/>
</dbReference>
<dbReference type="PROSITE" id="PS00893">
    <property type="entry name" value="NUDIX_BOX"/>
    <property type="match status" value="1"/>
</dbReference>
<comment type="cofactor">
    <cofactor evidence="1">
        <name>Mg(2+)</name>
        <dbReference type="ChEBI" id="CHEBI:18420"/>
    </cofactor>
</comment>
<reference evidence="19 20" key="1">
    <citation type="submission" date="2016-08" db="EMBL/GenBank/DDBJ databases">
        <authorList>
            <person name="Seilhamer J.J."/>
        </authorList>
    </citation>
    <scope>NUCLEOTIDE SEQUENCE [LARGE SCALE GENOMIC DNA]</scope>
    <source>
        <strain evidence="19 20">HBR26</strain>
    </source>
</reference>
<keyword evidence="8" id="KW-0460">Magnesium</keyword>
<proteinExistence type="inferred from homology"/>
<dbReference type="PANTHER" id="PTHR47707:SF1">
    <property type="entry name" value="NUDIX HYDROLASE FAMILY PROTEIN"/>
    <property type="match status" value="1"/>
</dbReference>
<evidence type="ECO:0000256" key="14">
    <source>
        <dbReference type="ARBA" id="ARBA00041592"/>
    </source>
</evidence>
<evidence type="ECO:0000256" key="1">
    <source>
        <dbReference type="ARBA" id="ARBA00001946"/>
    </source>
</evidence>
<evidence type="ECO:0000256" key="3">
    <source>
        <dbReference type="ARBA" id="ARBA00022457"/>
    </source>
</evidence>
<keyword evidence="6" id="KW-0227">DNA damage</keyword>
<dbReference type="GO" id="GO:0046872">
    <property type="term" value="F:metal ion binding"/>
    <property type="evidence" value="ECO:0007669"/>
    <property type="project" value="UniProtKB-KW"/>
</dbReference>
<dbReference type="PANTHER" id="PTHR47707">
    <property type="entry name" value="8-OXO-DGTP DIPHOSPHATASE"/>
    <property type="match status" value="1"/>
</dbReference>
<keyword evidence="3" id="KW-0515">Mutator protein</keyword>
<dbReference type="InterPro" id="IPR000086">
    <property type="entry name" value="NUDIX_hydrolase_dom"/>
</dbReference>
<accession>A0A1C3XVG6</accession>
<dbReference type="SUPFAM" id="SSF55811">
    <property type="entry name" value="Nudix"/>
    <property type="match status" value="1"/>
</dbReference>
<evidence type="ECO:0000256" key="9">
    <source>
        <dbReference type="ARBA" id="ARBA00023204"/>
    </source>
</evidence>
<evidence type="ECO:0000256" key="6">
    <source>
        <dbReference type="ARBA" id="ARBA00022763"/>
    </source>
</evidence>
<evidence type="ECO:0000256" key="4">
    <source>
        <dbReference type="ARBA" id="ARBA00022705"/>
    </source>
</evidence>
<dbReference type="STRING" id="1138170.GA0061105_10195"/>
<dbReference type="Gene3D" id="3.90.79.10">
    <property type="entry name" value="Nucleoside Triphosphate Pyrophosphohydrolase"/>
    <property type="match status" value="1"/>
</dbReference>
<feature type="domain" description="Nudix hydrolase" evidence="18">
    <location>
        <begin position="1"/>
        <end position="130"/>
    </location>
</feature>
<dbReference type="AlphaFoldDB" id="A0A1C3XVG6"/>
<dbReference type="InterPro" id="IPR047127">
    <property type="entry name" value="MutT-like"/>
</dbReference>
<evidence type="ECO:0000313" key="20">
    <source>
        <dbReference type="Proteomes" id="UP000198723"/>
    </source>
</evidence>
<evidence type="ECO:0000256" key="13">
    <source>
        <dbReference type="ARBA" id="ARBA00040794"/>
    </source>
</evidence>
<evidence type="ECO:0000256" key="10">
    <source>
        <dbReference type="ARBA" id="ARBA00035861"/>
    </source>
</evidence>
<dbReference type="Pfam" id="PF00293">
    <property type="entry name" value="NUDIX"/>
    <property type="match status" value="1"/>
</dbReference>
<evidence type="ECO:0000256" key="16">
    <source>
        <dbReference type="ARBA" id="ARBA00042798"/>
    </source>
</evidence>
<dbReference type="RefSeq" id="WP_092747324.1">
    <property type="nucleotide sequence ID" value="NZ_FMAJ01000001.1"/>
</dbReference>
<evidence type="ECO:0000256" key="17">
    <source>
        <dbReference type="RuleBase" id="RU003476"/>
    </source>
</evidence>
<keyword evidence="5" id="KW-0479">Metal-binding</keyword>
<evidence type="ECO:0000259" key="18">
    <source>
        <dbReference type="PROSITE" id="PS51462"/>
    </source>
</evidence>
<dbReference type="Proteomes" id="UP000198723">
    <property type="component" value="Unassembled WGS sequence"/>
</dbReference>
<dbReference type="InterPro" id="IPR015797">
    <property type="entry name" value="NUDIX_hydrolase-like_dom_sf"/>
</dbReference>
<dbReference type="GO" id="GO:0006260">
    <property type="term" value="P:DNA replication"/>
    <property type="evidence" value="ECO:0007669"/>
    <property type="project" value="UniProtKB-KW"/>
</dbReference>
<evidence type="ECO:0000256" key="11">
    <source>
        <dbReference type="ARBA" id="ARBA00036904"/>
    </source>
</evidence>
<dbReference type="EC" id="3.6.1.55" evidence="12"/>